<dbReference type="InterPro" id="IPR012843">
    <property type="entry name" value="YscD"/>
</dbReference>
<feature type="transmembrane region" description="Helical" evidence="1">
    <location>
        <begin position="110"/>
        <end position="133"/>
    </location>
</feature>
<comment type="caution">
    <text evidence="4">The sequence shown here is derived from an EMBL/GenBank/DDBJ whole genome shotgun (WGS) entry which is preliminary data.</text>
</comment>
<evidence type="ECO:0000256" key="1">
    <source>
        <dbReference type="SAM" id="Phobius"/>
    </source>
</evidence>
<proteinExistence type="predicted"/>
<evidence type="ECO:0000259" key="2">
    <source>
        <dbReference type="Pfam" id="PF21934"/>
    </source>
</evidence>
<dbReference type="AlphaFoldDB" id="A0A2G4TZZ3"/>
<reference evidence="4 5" key="1">
    <citation type="submission" date="2017-10" db="EMBL/GenBank/DDBJ databases">
        <authorList>
            <person name="Banno H."/>
            <person name="Chua N.-H."/>
        </authorList>
    </citation>
    <scope>NUCLEOTIDE SEQUENCE [LARGE SCALE GENOMIC DNA]</scope>
    <source>
        <strain evidence="4 5">SCPM-O-B-7607</strain>
    </source>
</reference>
<feature type="domain" description="YscD-like Bon-like" evidence="3">
    <location>
        <begin position="207"/>
        <end position="269"/>
    </location>
</feature>
<feature type="domain" description="YscD-like Bon-like" evidence="2">
    <location>
        <begin position="276"/>
        <end position="334"/>
    </location>
</feature>
<sequence>MTVSYKLRLLNGELKGRELRLPEGKFTLGEQGCDVLLPLPQGEILTLVISEHQIMMQVAGEVWVNGFRHNLQQALPLKQAIETSGLILVLGEENDVLSGVKITPRAGAHLLLWLSVVTLILLSLLLILIFWVMQQPKELQAYFTPDMPTQLSEQLKKPALQGVKGSWLSDGSVMLSGHCTSSSAIINLQNFLVLNHIVFQNQLVCDDHLITSINDVLHQYGYQDVEVKIGEKSGDIILHGSIEMGAQWLDVQKALASVAGLKRWKVVNTHDGQISLLVERLKKLGLLGYLSMRQSNNEVIISGVLSPDQQQQLMNMLETLAQQQPDYLAVRYQNIPISDQTEQLLPAGIVSYGGNRHSGFVQLANGLRLQQGTMLANGYKVIFIGEQGISLLKANQLIHIPMGF</sequence>
<dbReference type="Proteomes" id="UP000229378">
    <property type="component" value="Unassembled WGS sequence"/>
</dbReference>
<keyword evidence="1" id="KW-1133">Transmembrane helix</keyword>
<gene>
    <name evidence="4" type="ORF">CS533_15070</name>
</gene>
<accession>A0A2G4TZZ3</accession>
<dbReference type="NCBIfam" id="TIGR02500">
    <property type="entry name" value="type_III_yscD"/>
    <property type="match status" value="1"/>
</dbReference>
<dbReference type="EMBL" id="PEHN01000017">
    <property type="protein sequence ID" value="PHZ26613.1"/>
    <property type="molecule type" value="Genomic_DNA"/>
</dbReference>
<evidence type="ECO:0000259" key="3">
    <source>
        <dbReference type="Pfam" id="PF21937"/>
    </source>
</evidence>
<dbReference type="Gene3D" id="3.30.1340.30">
    <property type="match status" value="1"/>
</dbReference>
<evidence type="ECO:0000313" key="4">
    <source>
        <dbReference type="EMBL" id="PHZ26613.1"/>
    </source>
</evidence>
<dbReference type="RefSeq" id="WP_032898689.1">
    <property type="nucleotide sequence ID" value="NZ_PEHN01000017.1"/>
</dbReference>
<keyword evidence="1" id="KW-0812">Transmembrane</keyword>
<dbReference type="InterPro" id="IPR053946">
    <property type="entry name" value="YscD_ppl_3rd"/>
</dbReference>
<dbReference type="InterPro" id="IPR053947">
    <property type="entry name" value="YscD_ppl__2nd"/>
</dbReference>
<keyword evidence="1" id="KW-0472">Membrane</keyword>
<dbReference type="Pfam" id="PF21934">
    <property type="entry name" value="Yop-YscD_ppl_3rd"/>
    <property type="match status" value="1"/>
</dbReference>
<evidence type="ECO:0000313" key="5">
    <source>
        <dbReference type="Proteomes" id="UP000229378"/>
    </source>
</evidence>
<organism evidence="4 5">
    <name type="scientific">Yersinia bercovieri</name>
    <dbReference type="NCBI Taxonomy" id="634"/>
    <lineage>
        <taxon>Bacteria</taxon>
        <taxon>Pseudomonadati</taxon>
        <taxon>Pseudomonadota</taxon>
        <taxon>Gammaproteobacteria</taxon>
        <taxon>Enterobacterales</taxon>
        <taxon>Yersiniaceae</taxon>
        <taxon>Yersinia</taxon>
    </lineage>
</organism>
<name>A0A2G4TZZ3_YERBE</name>
<protein>
    <submittedName>
        <fullName evidence="4">EscD/YscD/HrpQ family type III secretion system inner membrane ring protein</fullName>
    </submittedName>
</protein>
<dbReference type="Pfam" id="PF21937">
    <property type="entry name" value="Yop-YscD_ppl_2nd"/>
    <property type="match status" value="1"/>
</dbReference>